<reference evidence="5 6" key="1">
    <citation type="journal article" date="2020" name="ISME J.">
        <title>Uncovering the hidden diversity of litter-decomposition mechanisms in mushroom-forming fungi.</title>
        <authorList>
            <person name="Floudas D."/>
            <person name="Bentzer J."/>
            <person name="Ahren D."/>
            <person name="Johansson T."/>
            <person name="Persson P."/>
            <person name="Tunlid A."/>
        </authorList>
    </citation>
    <scope>NUCLEOTIDE SEQUENCE [LARGE SCALE GENOMIC DNA]</scope>
    <source>
        <strain evidence="5 6">CBS 661.87</strain>
    </source>
</reference>
<feature type="domain" description="AMP-binding enzyme C-terminal" evidence="4">
    <location>
        <begin position="504"/>
        <end position="581"/>
    </location>
</feature>
<dbReference type="OrthoDB" id="10253115at2759"/>
<evidence type="ECO:0000256" key="2">
    <source>
        <dbReference type="ARBA" id="ARBA00022598"/>
    </source>
</evidence>
<keyword evidence="2" id="KW-0436">Ligase</keyword>
<evidence type="ECO:0000259" key="3">
    <source>
        <dbReference type="Pfam" id="PF00501"/>
    </source>
</evidence>
<dbReference type="AlphaFoldDB" id="A0A8H5HIY1"/>
<dbReference type="InterPro" id="IPR000873">
    <property type="entry name" value="AMP-dep_synth/lig_dom"/>
</dbReference>
<dbReference type="Pfam" id="PF00501">
    <property type="entry name" value="AMP-binding"/>
    <property type="match status" value="2"/>
</dbReference>
<dbReference type="EMBL" id="JAACJP010000005">
    <property type="protein sequence ID" value="KAF5384198.1"/>
    <property type="molecule type" value="Genomic_DNA"/>
</dbReference>
<dbReference type="Proteomes" id="UP000565441">
    <property type="component" value="Unassembled WGS sequence"/>
</dbReference>
<dbReference type="GO" id="GO:0006631">
    <property type="term" value="P:fatty acid metabolic process"/>
    <property type="evidence" value="ECO:0007669"/>
    <property type="project" value="TreeGrafter"/>
</dbReference>
<dbReference type="InterPro" id="IPR042099">
    <property type="entry name" value="ANL_N_sf"/>
</dbReference>
<dbReference type="Gene3D" id="3.40.50.12780">
    <property type="entry name" value="N-terminal domain of ligase-like"/>
    <property type="match status" value="2"/>
</dbReference>
<name>A0A8H5HIY1_9AGAR</name>
<dbReference type="GO" id="GO:0031956">
    <property type="term" value="F:medium-chain fatty acid-CoA ligase activity"/>
    <property type="evidence" value="ECO:0007669"/>
    <property type="project" value="TreeGrafter"/>
</dbReference>
<keyword evidence="6" id="KW-1185">Reference proteome</keyword>
<dbReference type="PANTHER" id="PTHR43201:SF5">
    <property type="entry name" value="MEDIUM-CHAIN ACYL-COA LIGASE ACSF2, MITOCHONDRIAL"/>
    <property type="match status" value="1"/>
</dbReference>
<dbReference type="SUPFAM" id="SSF56801">
    <property type="entry name" value="Acetyl-CoA synthetase-like"/>
    <property type="match status" value="1"/>
</dbReference>
<comment type="similarity">
    <text evidence="1">Belongs to the ATP-dependent AMP-binding enzyme family.</text>
</comment>
<evidence type="ECO:0000259" key="4">
    <source>
        <dbReference type="Pfam" id="PF13193"/>
    </source>
</evidence>
<feature type="domain" description="AMP-dependent synthetase/ligase" evidence="3">
    <location>
        <begin position="241"/>
        <end position="452"/>
    </location>
</feature>
<sequence length="612" mass="67360">MSWTPVRTLEETEAILCAPGHLHDVENIFLNGRVQRVYKHLWPSVRTFWLSSVGKFADKTYIVFEDQRFTFNQVHQRAVRVAAVFRHVYNVQQGDRVGICSRNCPDYLVSFWASHLLGAVPVLINAWLPVDPLRYCLTHTECKVVMVDTERADRLATGMSDIHQVIQAASFLVFDEHADHTRWPGMSSFPDVIHTYQGDVADILTTTPHILPEDNALVMFTSGAYFIFHGLPSRLLMLAEGTTGLPKGVLSTQRQFLTNVPNVMVGGIRASLRAGGDYPNFEEENPQKGLLIGVPLFHVTGLTSFTLLATTMGMKIVLTPKWVVEEAARLIKQENVRVAGGVPAMVSDLIESSLAGYAVDGLLFGGSPAPDTLVPRAREAFPTATMMQAYGMTETNSVAVSFAGEDYATRPSSTGRASPVNEIKIMHGGQPVPPGVAGEVWLRGPNIMQCYWRDAEATENTITSDGWLRTGDLGFLDEEGFLYIKDRIKDIIIRGGENIDSVSVENALYRDPRVLEAAAVGVPDDRLGELVAAVVSIKAAFRGSVTGASLIAVARKNLPRYAVPVMIIVLDEPLEHTPSGKIMKGQLRQLARRHWEVRARKGEGRDPPAPNL</sequence>
<comment type="caution">
    <text evidence="5">The sequence shown here is derived from an EMBL/GenBank/DDBJ whole genome shotgun (WGS) entry which is preliminary data.</text>
</comment>
<protein>
    <submittedName>
        <fullName evidence="5">Uncharacterized protein</fullName>
    </submittedName>
</protein>
<dbReference type="InterPro" id="IPR025110">
    <property type="entry name" value="AMP-bd_C"/>
</dbReference>
<evidence type="ECO:0000313" key="5">
    <source>
        <dbReference type="EMBL" id="KAF5384198.1"/>
    </source>
</evidence>
<evidence type="ECO:0000313" key="6">
    <source>
        <dbReference type="Proteomes" id="UP000565441"/>
    </source>
</evidence>
<accession>A0A8H5HIY1</accession>
<feature type="domain" description="AMP-dependent synthetase/ligase" evidence="3">
    <location>
        <begin position="53"/>
        <end position="223"/>
    </location>
</feature>
<organism evidence="5 6">
    <name type="scientific">Tricholomella constricta</name>
    <dbReference type="NCBI Taxonomy" id="117010"/>
    <lineage>
        <taxon>Eukaryota</taxon>
        <taxon>Fungi</taxon>
        <taxon>Dikarya</taxon>
        <taxon>Basidiomycota</taxon>
        <taxon>Agaricomycotina</taxon>
        <taxon>Agaricomycetes</taxon>
        <taxon>Agaricomycetidae</taxon>
        <taxon>Agaricales</taxon>
        <taxon>Tricholomatineae</taxon>
        <taxon>Lyophyllaceae</taxon>
        <taxon>Tricholomella</taxon>
    </lineage>
</organism>
<dbReference type="PANTHER" id="PTHR43201">
    <property type="entry name" value="ACYL-COA SYNTHETASE"/>
    <property type="match status" value="1"/>
</dbReference>
<dbReference type="Gene3D" id="3.30.300.30">
    <property type="match status" value="1"/>
</dbReference>
<gene>
    <name evidence="5" type="ORF">D9615_003371</name>
</gene>
<dbReference type="InterPro" id="IPR045851">
    <property type="entry name" value="AMP-bd_C_sf"/>
</dbReference>
<evidence type="ECO:0000256" key="1">
    <source>
        <dbReference type="ARBA" id="ARBA00006432"/>
    </source>
</evidence>
<proteinExistence type="inferred from homology"/>
<dbReference type="Pfam" id="PF13193">
    <property type="entry name" value="AMP-binding_C"/>
    <property type="match status" value="1"/>
</dbReference>